<evidence type="ECO:0000313" key="2">
    <source>
        <dbReference type="EMBL" id="AET01552.1"/>
    </source>
</evidence>
<sequence length="109" mass="12539">MPPLLKLEQQQFGSARREHDWLLHYPTLCVVNSDSNLTPIQTIMCGAKESGNQYQSKHNTKPQAKDKERRETNTPKIVDPVRSNLTYFGGEIDLSNPLSMSSYKWVTRF</sequence>
<dbReference type="PaxDb" id="3880-AET01552"/>
<evidence type="ECO:0000313" key="4">
    <source>
        <dbReference type="Proteomes" id="UP000002051"/>
    </source>
</evidence>
<organism evidence="2 4">
    <name type="scientific">Medicago truncatula</name>
    <name type="common">Barrel medic</name>
    <name type="synonym">Medicago tribuloides</name>
    <dbReference type="NCBI Taxonomy" id="3880"/>
    <lineage>
        <taxon>Eukaryota</taxon>
        <taxon>Viridiplantae</taxon>
        <taxon>Streptophyta</taxon>
        <taxon>Embryophyta</taxon>
        <taxon>Tracheophyta</taxon>
        <taxon>Spermatophyta</taxon>
        <taxon>Magnoliopsida</taxon>
        <taxon>eudicotyledons</taxon>
        <taxon>Gunneridae</taxon>
        <taxon>Pentapetalae</taxon>
        <taxon>rosids</taxon>
        <taxon>fabids</taxon>
        <taxon>Fabales</taxon>
        <taxon>Fabaceae</taxon>
        <taxon>Papilionoideae</taxon>
        <taxon>50 kb inversion clade</taxon>
        <taxon>NPAAA clade</taxon>
        <taxon>Hologalegina</taxon>
        <taxon>IRL clade</taxon>
        <taxon>Trifolieae</taxon>
        <taxon>Medicago</taxon>
    </lineage>
</organism>
<keyword evidence="4" id="KW-1185">Reference proteome</keyword>
<reference evidence="2 4" key="1">
    <citation type="journal article" date="2011" name="Nature">
        <title>The Medicago genome provides insight into the evolution of rhizobial symbioses.</title>
        <authorList>
            <person name="Young N.D."/>
            <person name="Debelle F."/>
            <person name="Oldroyd G.E."/>
            <person name="Geurts R."/>
            <person name="Cannon S.B."/>
            <person name="Udvardi M.K."/>
            <person name="Benedito V.A."/>
            <person name="Mayer K.F."/>
            <person name="Gouzy J."/>
            <person name="Schoof H."/>
            <person name="Van de Peer Y."/>
            <person name="Proost S."/>
            <person name="Cook D.R."/>
            <person name="Meyers B.C."/>
            <person name="Spannagl M."/>
            <person name="Cheung F."/>
            <person name="De Mita S."/>
            <person name="Krishnakumar V."/>
            <person name="Gundlach H."/>
            <person name="Zhou S."/>
            <person name="Mudge J."/>
            <person name="Bharti A.K."/>
            <person name="Murray J.D."/>
            <person name="Naoumkina M.A."/>
            <person name="Rosen B."/>
            <person name="Silverstein K.A."/>
            <person name="Tang H."/>
            <person name="Rombauts S."/>
            <person name="Zhao P.X."/>
            <person name="Zhou P."/>
            <person name="Barbe V."/>
            <person name="Bardou P."/>
            <person name="Bechner M."/>
            <person name="Bellec A."/>
            <person name="Berger A."/>
            <person name="Berges H."/>
            <person name="Bidwell S."/>
            <person name="Bisseling T."/>
            <person name="Choisne N."/>
            <person name="Couloux A."/>
            <person name="Denny R."/>
            <person name="Deshpande S."/>
            <person name="Dai X."/>
            <person name="Doyle J.J."/>
            <person name="Dudez A.M."/>
            <person name="Farmer A.D."/>
            <person name="Fouteau S."/>
            <person name="Franken C."/>
            <person name="Gibelin C."/>
            <person name="Gish J."/>
            <person name="Goldstein S."/>
            <person name="Gonzalez A.J."/>
            <person name="Green P.J."/>
            <person name="Hallab A."/>
            <person name="Hartog M."/>
            <person name="Hua A."/>
            <person name="Humphray S.J."/>
            <person name="Jeong D.H."/>
            <person name="Jing Y."/>
            <person name="Jocker A."/>
            <person name="Kenton S.M."/>
            <person name="Kim D.J."/>
            <person name="Klee K."/>
            <person name="Lai H."/>
            <person name="Lang C."/>
            <person name="Lin S."/>
            <person name="Macmil S.L."/>
            <person name="Magdelenat G."/>
            <person name="Matthews L."/>
            <person name="McCorrison J."/>
            <person name="Monaghan E.L."/>
            <person name="Mun J.H."/>
            <person name="Najar F.Z."/>
            <person name="Nicholson C."/>
            <person name="Noirot C."/>
            <person name="O'Bleness M."/>
            <person name="Paule C.R."/>
            <person name="Poulain J."/>
            <person name="Prion F."/>
            <person name="Qin B."/>
            <person name="Qu C."/>
            <person name="Retzel E.F."/>
            <person name="Riddle C."/>
            <person name="Sallet E."/>
            <person name="Samain S."/>
            <person name="Samson N."/>
            <person name="Sanders I."/>
            <person name="Saurat O."/>
            <person name="Scarpelli C."/>
            <person name="Schiex T."/>
            <person name="Segurens B."/>
            <person name="Severin A.J."/>
            <person name="Sherrier D.J."/>
            <person name="Shi R."/>
            <person name="Sims S."/>
            <person name="Singer S.R."/>
            <person name="Sinharoy S."/>
            <person name="Sterck L."/>
            <person name="Viollet A."/>
            <person name="Wang B.B."/>
            <person name="Wang K."/>
            <person name="Wang M."/>
            <person name="Wang X."/>
            <person name="Warfsmann J."/>
            <person name="Weissenbach J."/>
            <person name="White D.D."/>
            <person name="White J.D."/>
            <person name="Wiley G.B."/>
            <person name="Wincker P."/>
            <person name="Xing Y."/>
            <person name="Yang L."/>
            <person name="Yao Z."/>
            <person name="Ying F."/>
            <person name="Zhai J."/>
            <person name="Zhou L."/>
            <person name="Zuber A."/>
            <person name="Denarie J."/>
            <person name="Dixon R.A."/>
            <person name="May G.D."/>
            <person name="Schwartz D.C."/>
            <person name="Rogers J."/>
            <person name="Quetier F."/>
            <person name="Town C.D."/>
            <person name="Roe B.A."/>
        </authorList>
    </citation>
    <scope>NUCLEOTIDE SEQUENCE [LARGE SCALE GENOMIC DNA]</scope>
    <source>
        <strain evidence="2">A17</strain>
        <strain evidence="3 4">cv. Jemalong A17</strain>
    </source>
</reference>
<dbReference type="Proteomes" id="UP000002051">
    <property type="component" value="Chromosome 8"/>
</dbReference>
<name>G7LHD6_MEDTR</name>
<gene>
    <name evidence="2" type="ordered locus">MTR_8g014830</name>
</gene>
<reference evidence="2 4" key="2">
    <citation type="journal article" date="2014" name="BMC Genomics">
        <title>An improved genome release (version Mt4.0) for the model legume Medicago truncatula.</title>
        <authorList>
            <person name="Tang H."/>
            <person name="Krishnakumar V."/>
            <person name="Bidwell S."/>
            <person name="Rosen B."/>
            <person name="Chan A."/>
            <person name="Zhou S."/>
            <person name="Gentzbittel L."/>
            <person name="Childs K.L."/>
            <person name="Yandell M."/>
            <person name="Gundlach H."/>
            <person name="Mayer K.F."/>
            <person name="Schwartz D.C."/>
            <person name="Town C.D."/>
        </authorList>
    </citation>
    <scope>GENOME REANNOTATION</scope>
    <source>
        <strain evidence="3 4">cv. Jemalong A17</strain>
    </source>
</reference>
<evidence type="ECO:0000313" key="3">
    <source>
        <dbReference type="EnsemblPlants" id="AET01552"/>
    </source>
</evidence>
<feature type="compositionally biased region" description="Basic and acidic residues" evidence="1">
    <location>
        <begin position="63"/>
        <end position="73"/>
    </location>
</feature>
<reference evidence="3" key="3">
    <citation type="submission" date="2015-04" db="UniProtKB">
        <authorList>
            <consortium name="EnsemblPlants"/>
        </authorList>
    </citation>
    <scope>IDENTIFICATION</scope>
    <source>
        <strain evidence="3">cv. Jemalong A17</strain>
    </source>
</reference>
<protein>
    <submittedName>
        <fullName evidence="2 3">Uncharacterized protein</fullName>
    </submittedName>
</protein>
<dbReference type="EMBL" id="CM001224">
    <property type="protein sequence ID" value="AET01552.1"/>
    <property type="molecule type" value="Genomic_DNA"/>
</dbReference>
<dbReference type="AlphaFoldDB" id="G7LHD6"/>
<accession>G7LHD6</accession>
<proteinExistence type="predicted"/>
<dbReference type="EnsemblPlants" id="AET01552">
    <property type="protein sequence ID" value="AET01552"/>
    <property type="gene ID" value="MTR_8g014830"/>
</dbReference>
<feature type="region of interest" description="Disordered" evidence="1">
    <location>
        <begin position="49"/>
        <end position="76"/>
    </location>
</feature>
<evidence type="ECO:0000256" key="1">
    <source>
        <dbReference type="SAM" id="MobiDB-lite"/>
    </source>
</evidence>
<dbReference type="HOGENOM" id="CLU_2187889_0_0_1"/>